<name>A0A6A5T607_9PLEO</name>
<keyword evidence="2" id="KW-1185">Reference proteome</keyword>
<evidence type="ECO:0000313" key="1">
    <source>
        <dbReference type="EMBL" id="KAF1946186.1"/>
    </source>
</evidence>
<protein>
    <submittedName>
        <fullName evidence="1">Uncharacterized protein</fullName>
    </submittedName>
</protein>
<dbReference type="AlphaFoldDB" id="A0A6A5T607"/>
<gene>
    <name evidence="1" type="ORF">EJ02DRAFT_263578</name>
</gene>
<reference evidence="1" key="1">
    <citation type="journal article" date="2020" name="Stud. Mycol.">
        <title>101 Dothideomycetes genomes: a test case for predicting lifestyles and emergence of pathogens.</title>
        <authorList>
            <person name="Haridas S."/>
            <person name="Albert R."/>
            <person name="Binder M."/>
            <person name="Bloem J."/>
            <person name="Labutti K."/>
            <person name="Salamov A."/>
            <person name="Andreopoulos B."/>
            <person name="Baker S."/>
            <person name="Barry K."/>
            <person name="Bills G."/>
            <person name="Bluhm B."/>
            <person name="Cannon C."/>
            <person name="Castanera R."/>
            <person name="Culley D."/>
            <person name="Daum C."/>
            <person name="Ezra D."/>
            <person name="Gonzalez J."/>
            <person name="Henrissat B."/>
            <person name="Kuo A."/>
            <person name="Liang C."/>
            <person name="Lipzen A."/>
            <person name="Lutzoni F."/>
            <person name="Magnuson J."/>
            <person name="Mondo S."/>
            <person name="Nolan M."/>
            <person name="Ohm R."/>
            <person name="Pangilinan J."/>
            <person name="Park H.-J."/>
            <person name="Ramirez L."/>
            <person name="Alfaro M."/>
            <person name="Sun H."/>
            <person name="Tritt A."/>
            <person name="Yoshinaga Y."/>
            <person name="Zwiers L.-H."/>
            <person name="Turgeon B."/>
            <person name="Goodwin S."/>
            <person name="Spatafora J."/>
            <person name="Crous P."/>
            <person name="Grigoriev I."/>
        </authorList>
    </citation>
    <scope>NUCLEOTIDE SEQUENCE</scope>
    <source>
        <strain evidence="1">CBS 161.51</strain>
    </source>
</reference>
<proteinExistence type="predicted"/>
<dbReference type="Proteomes" id="UP000800038">
    <property type="component" value="Unassembled WGS sequence"/>
</dbReference>
<dbReference type="OrthoDB" id="268428at2759"/>
<sequence>MPGLTSRKRPAVSLVQDQDITIASEAGADLTIIVIGAEEDDGVKHVTDILVPSSICEKSIFLNALRDESADKTELTLGGDAKSKDDGESKEGTLIWLAHLQGVSQERMQELGLWEISLTGVWYAISLWELHQDGKVKEMLAEWFDNWYDTSMAGIELTVPIARALAYPCYVFDHAVGYARVTKYLAYEHAGHVKERPPKGFKGPKHFHIKEHMFVAPLNHARGGLRNTIHKSLYSRVGRILRSETTMCTCWDSTIGRYQYALTKCEAWPVDDVLNFSSIGQVVRRLKTFNYNYTPKCTRCRGIDWETIVLKAQSNTLGYFNGMCLDCMDRSKPREDNLDDEYEKHNHSVGGRWDTRCRIKHGQPTWYISWLGRPDLREKIMRSPDGYRAPEERVSVSEYA</sequence>
<accession>A0A6A5T607</accession>
<organism evidence="1 2">
    <name type="scientific">Clathrospora elynae</name>
    <dbReference type="NCBI Taxonomy" id="706981"/>
    <lineage>
        <taxon>Eukaryota</taxon>
        <taxon>Fungi</taxon>
        <taxon>Dikarya</taxon>
        <taxon>Ascomycota</taxon>
        <taxon>Pezizomycotina</taxon>
        <taxon>Dothideomycetes</taxon>
        <taxon>Pleosporomycetidae</taxon>
        <taxon>Pleosporales</taxon>
        <taxon>Diademaceae</taxon>
        <taxon>Clathrospora</taxon>
    </lineage>
</organism>
<dbReference type="EMBL" id="ML976005">
    <property type="protein sequence ID" value="KAF1946186.1"/>
    <property type="molecule type" value="Genomic_DNA"/>
</dbReference>
<evidence type="ECO:0000313" key="2">
    <source>
        <dbReference type="Proteomes" id="UP000800038"/>
    </source>
</evidence>